<accession>A0AAD6QWI3</accession>
<name>A0AAD6QWI3_9ROSI</name>
<evidence type="ECO:0000313" key="1">
    <source>
        <dbReference type="EMBL" id="KAJ6997828.1"/>
    </source>
</evidence>
<dbReference type="Proteomes" id="UP001164929">
    <property type="component" value="Chromosome 5"/>
</dbReference>
<keyword evidence="2" id="KW-1185">Reference proteome</keyword>
<dbReference type="EMBL" id="JAQIZT010000005">
    <property type="protein sequence ID" value="KAJ6997828.1"/>
    <property type="molecule type" value="Genomic_DNA"/>
</dbReference>
<proteinExistence type="predicted"/>
<gene>
    <name evidence="1" type="ORF">NC653_014151</name>
</gene>
<protein>
    <submittedName>
        <fullName evidence="1">Uncharacterized protein</fullName>
    </submittedName>
</protein>
<dbReference type="AlphaFoldDB" id="A0AAD6QWI3"/>
<reference evidence="1" key="1">
    <citation type="journal article" date="2023" name="Mol. Ecol. Resour.">
        <title>Chromosome-level genome assembly of a triploid poplar Populus alba 'Berolinensis'.</title>
        <authorList>
            <person name="Chen S."/>
            <person name="Yu Y."/>
            <person name="Wang X."/>
            <person name="Wang S."/>
            <person name="Zhang T."/>
            <person name="Zhou Y."/>
            <person name="He R."/>
            <person name="Meng N."/>
            <person name="Wang Y."/>
            <person name="Liu W."/>
            <person name="Liu Z."/>
            <person name="Liu J."/>
            <person name="Guo Q."/>
            <person name="Huang H."/>
            <person name="Sederoff R.R."/>
            <person name="Wang G."/>
            <person name="Qu G."/>
            <person name="Chen S."/>
        </authorList>
    </citation>
    <scope>NUCLEOTIDE SEQUENCE</scope>
    <source>
        <strain evidence="1">SC-2020</strain>
    </source>
</reference>
<comment type="caution">
    <text evidence="1">The sequence shown here is derived from an EMBL/GenBank/DDBJ whole genome shotgun (WGS) entry which is preliminary data.</text>
</comment>
<sequence>MDKILGCKNRGLSSCLRWTEPALKLTGVERIAFRGILWFGVVVIRWKYSISNKTCWGYEQDRQR</sequence>
<evidence type="ECO:0000313" key="2">
    <source>
        <dbReference type="Proteomes" id="UP001164929"/>
    </source>
</evidence>
<organism evidence="1 2">
    <name type="scientific">Populus alba x Populus x berolinensis</name>
    <dbReference type="NCBI Taxonomy" id="444605"/>
    <lineage>
        <taxon>Eukaryota</taxon>
        <taxon>Viridiplantae</taxon>
        <taxon>Streptophyta</taxon>
        <taxon>Embryophyta</taxon>
        <taxon>Tracheophyta</taxon>
        <taxon>Spermatophyta</taxon>
        <taxon>Magnoliopsida</taxon>
        <taxon>eudicotyledons</taxon>
        <taxon>Gunneridae</taxon>
        <taxon>Pentapetalae</taxon>
        <taxon>rosids</taxon>
        <taxon>fabids</taxon>
        <taxon>Malpighiales</taxon>
        <taxon>Salicaceae</taxon>
        <taxon>Saliceae</taxon>
        <taxon>Populus</taxon>
    </lineage>
</organism>